<reference evidence="4" key="2">
    <citation type="submission" date="2015-03" db="EMBL/GenBank/DDBJ databases">
        <authorList>
            <consortium name="Pathogen Informatics"/>
        </authorList>
    </citation>
    <scope>NUCLEOTIDE SEQUENCE [LARGE SCALE GENOMIC DNA]</scope>
    <source>
        <strain evidence="4">A125KOH2</strain>
    </source>
</reference>
<sequence>MAITKPPKKKTDIDNIAADAFISGAPDAQATKPKGVKKGKKQQITLTISPELLEKIDEKAAEIGQSRAGYINMACHNAVDHGIQIKGNKSEL</sequence>
<reference evidence="1" key="1">
    <citation type="submission" date="2015-03" db="EMBL/GenBank/DDBJ databases">
        <authorList>
            <person name="Murphy D."/>
        </authorList>
    </citation>
    <scope>NUCLEOTIDE SEQUENCE [LARGE SCALE GENOMIC DNA]</scope>
    <source>
        <strain evidence="1">A125KOH2</strain>
    </source>
</reference>
<evidence type="ECO:0000313" key="3">
    <source>
        <dbReference type="Proteomes" id="UP000044625"/>
    </source>
</evidence>
<proteinExistence type="predicted"/>
<dbReference type="RefSeq" id="WP_025384506.1">
    <property type="nucleotide sequence ID" value="NZ_CAWMMU010000039.1"/>
</dbReference>
<dbReference type="AlphaFoldDB" id="A0A0T9RLZ7"/>
<organism evidence="1 4">
    <name type="scientific">Yersinia pekkanenii</name>
    <dbReference type="NCBI Taxonomy" id="1288385"/>
    <lineage>
        <taxon>Bacteria</taxon>
        <taxon>Pseudomonadati</taxon>
        <taxon>Pseudomonadota</taxon>
        <taxon>Gammaproteobacteria</taxon>
        <taxon>Enterobacterales</taxon>
        <taxon>Yersiniaceae</taxon>
        <taxon>Yersinia</taxon>
    </lineage>
</organism>
<keyword evidence="3" id="KW-1185">Reference proteome</keyword>
<evidence type="ECO:0000313" key="2">
    <source>
        <dbReference type="EMBL" id="CRY69266.1"/>
    </source>
</evidence>
<evidence type="ECO:0008006" key="5">
    <source>
        <dbReference type="Google" id="ProtNLM"/>
    </source>
</evidence>
<dbReference type="STRING" id="1288385.ERS137968_04413"/>
<dbReference type="GeneID" id="96666302"/>
<reference evidence="2 3" key="3">
    <citation type="submission" date="2015-03" db="EMBL/GenBank/DDBJ databases">
        <authorList>
            <consortium name="Pathogen Informatics"/>
            <person name="Murphy D."/>
        </authorList>
    </citation>
    <scope>NUCLEOTIDE SEQUENCE [LARGE SCALE GENOMIC DNA]</scope>
    <source>
        <strain evidence="3">type strain: CIP110230</strain>
        <strain evidence="2">Type strain: CIP110230</strain>
    </source>
</reference>
<dbReference type="EMBL" id="CQAZ01000111">
    <property type="protein sequence ID" value="CNI71138.1"/>
    <property type="molecule type" value="Genomic_DNA"/>
</dbReference>
<dbReference type="Proteomes" id="UP000045840">
    <property type="component" value="Unassembled WGS sequence"/>
</dbReference>
<dbReference type="OrthoDB" id="7272485at2"/>
<protein>
    <recommendedName>
        <fullName evidence="5">CopG family transcriptional regulator</fullName>
    </recommendedName>
</protein>
<gene>
    <name evidence="1" type="ORF">ERS008529_04729</name>
    <name evidence="2" type="ORF">ERS137968_04413</name>
</gene>
<accession>A0A0T9RLZ7</accession>
<evidence type="ECO:0000313" key="1">
    <source>
        <dbReference type="EMBL" id="CNI71138.1"/>
    </source>
</evidence>
<dbReference type="EMBL" id="CWJL01000039">
    <property type="protein sequence ID" value="CRY69266.1"/>
    <property type="molecule type" value="Genomic_DNA"/>
</dbReference>
<name>A0A0T9RLZ7_9GAMM</name>
<dbReference type="Proteomes" id="UP000044625">
    <property type="component" value="Unassembled WGS sequence"/>
</dbReference>
<evidence type="ECO:0000313" key="4">
    <source>
        <dbReference type="Proteomes" id="UP000045840"/>
    </source>
</evidence>